<dbReference type="Gene3D" id="1.25.10.10">
    <property type="entry name" value="Leucine-rich Repeat Variant"/>
    <property type="match status" value="2"/>
</dbReference>
<dbReference type="PANTHER" id="PTHR15651">
    <property type="entry name" value="ARMADILLO REPEAT-CONTAINING PROTEIN 8"/>
    <property type="match status" value="1"/>
</dbReference>
<dbReference type="FunFam" id="1.25.10.10:FF:000070">
    <property type="entry name" value="armadillo repeat-containing protein 8 isoform X1"/>
    <property type="match status" value="1"/>
</dbReference>
<evidence type="ECO:0000256" key="3">
    <source>
        <dbReference type="ARBA" id="ARBA00013746"/>
    </source>
</evidence>
<organism evidence="8 9">
    <name type="scientific">Sitophilus oryzae</name>
    <name type="common">Rice weevil</name>
    <name type="synonym">Curculio oryzae</name>
    <dbReference type="NCBI Taxonomy" id="7048"/>
    <lineage>
        <taxon>Eukaryota</taxon>
        <taxon>Metazoa</taxon>
        <taxon>Ecdysozoa</taxon>
        <taxon>Arthropoda</taxon>
        <taxon>Hexapoda</taxon>
        <taxon>Insecta</taxon>
        <taxon>Pterygota</taxon>
        <taxon>Neoptera</taxon>
        <taxon>Endopterygota</taxon>
        <taxon>Coleoptera</taxon>
        <taxon>Polyphaga</taxon>
        <taxon>Cucujiformia</taxon>
        <taxon>Curculionidae</taxon>
        <taxon>Dryophthorinae</taxon>
        <taxon>Sitophilus</taxon>
    </lineage>
</organism>
<keyword evidence="4" id="KW-0963">Cytoplasm</keyword>
<keyword evidence="5" id="KW-0677">Repeat</keyword>
<dbReference type="KEGG" id="soy:115880653"/>
<feature type="repeat" description="ARM" evidence="7">
    <location>
        <begin position="57"/>
        <end position="101"/>
    </location>
</feature>
<keyword evidence="8" id="KW-1185">Reference proteome</keyword>
<comment type="subcellular location">
    <subcellularLocation>
        <location evidence="2">Cytoplasm</location>
    </subcellularLocation>
    <subcellularLocation>
        <location evidence="1">Nucleus</location>
    </subcellularLocation>
</comment>
<dbReference type="RefSeq" id="XP_030753792.1">
    <property type="nucleotide sequence ID" value="XM_030897932.1"/>
</dbReference>
<evidence type="ECO:0000256" key="6">
    <source>
        <dbReference type="ARBA" id="ARBA00023242"/>
    </source>
</evidence>
<name>A0A6J2XQY0_SITOR</name>
<accession>A0A6J2XQY0</accession>
<dbReference type="InParanoid" id="A0A6J2XQY0"/>
<evidence type="ECO:0000256" key="7">
    <source>
        <dbReference type="PROSITE-ProRule" id="PRU00259"/>
    </source>
</evidence>
<evidence type="ECO:0000256" key="4">
    <source>
        <dbReference type="ARBA" id="ARBA00022490"/>
    </source>
</evidence>
<evidence type="ECO:0000313" key="9">
    <source>
        <dbReference type="RefSeq" id="XP_030753792.1"/>
    </source>
</evidence>
<dbReference type="GO" id="GO:0005737">
    <property type="term" value="C:cytoplasm"/>
    <property type="evidence" value="ECO:0007669"/>
    <property type="project" value="UniProtKB-SubCell"/>
</dbReference>
<dbReference type="InterPro" id="IPR038739">
    <property type="entry name" value="ARMC8/Vid28"/>
</dbReference>
<protein>
    <recommendedName>
        <fullName evidence="3">Armadillo repeat-containing protein 8</fullName>
    </recommendedName>
</protein>
<dbReference type="GO" id="GO:0034657">
    <property type="term" value="C:GID complex"/>
    <property type="evidence" value="ECO:0007669"/>
    <property type="project" value="TreeGrafter"/>
</dbReference>
<dbReference type="SMART" id="SM00185">
    <property type="entry name" value="ARM"/>
    <property type="match status" value="10"/>
</dbReference>
<keyword evidence="6" id="KW-0539">Nucleus</keyword>
<dbReference type="PANTHER" id="PTHR15651:SF7">
    <property type="entry name" value="ARMADILLO REPEAT-CONTAINING PROTEIN 8"/>
    <property type="match status" value="1"/>
</dbReference>
<reference evidence="9" key="1">
    <citation type="submission" date="2025-08" db="UniProtKB">
        <authorList>
            <consortium name="RefSeq"/>
        </authorList>
    </citation>
    <scope>IDENTIFICATION</scope>
    <source>
        <tissue evidence="9">Gonads</tissue>
    </source>
</reference>
<proteinExistence type="predicted"/>
<dbReference type="Pfam" id="PF00514">
    <property type="entry name" value="Arm"/>
    <property type="match status" value="1"/>
</dbReference>
<evidence type="ECO:0000313" key="8">
    <source>
        <dbReference type="Proteomes" id="UP000504635"/>
    </source>
</evidence>
<sequence length="654" mass="72153">MLYKMQPFTAFMNVESSRSYIDDLYSQDFNKCLNSIICIKNSVIGSNRQKESVISQGIVPRLIYLLKDKNIKNDVRTEAAITIGSLAKGTEDHIELLINSGVVQSLLEVLEEDDPKLINACLCCLRTLASQEHHLINSKFSTKNIQKLLSLVGPTESLQRQSCIATILTSSCKTVNEQNILCSVGGPLVLASLLSVDHPSVRIPVVTCLASMCFDNRDVAKEIVNTMYKDIKITEYLAGMVSREKPTEMQLEAARCLTNLHRADAISANDPIITYKTLPCLVRLCQFEHSESHRIVAADTLAYLTEVDSNLQQVAAISNQLVNALVDLLERSTVAARAAAFRAFASLGANDEDIRKRIIDTKCLIERVVEGLSDSNKEINLASVRCLHSLSRSVQQLRTTFQDHSVWKPLMTLLTDDPSPELLLAASSTLCNLLLEFSPAKEPILQQGAIQLLSTLTSSVDPALRLNGVWALMNLAFQAEQRVKSQILTTLGTDQIFRLLADSDPRVLMKTLGLLRNLVSPRTHTDTMMALHGPQVMQGVVLVLEGSHSPEIKEQALLILSNIADGERAKDHIISNDDVLKKLVDYMTHPAPCLQESAVFCVGNLSRKGEPGAIERQSKLRELGVVNILQQLMGTSDTVLFNRVKSTLGNFTDV</sequence>
<dbReference type="PROSITE" id="PS50176">
    <property type="entry name" value="ARM_REPEAT"/>
    <property type="match status" value="1"/>
</dbReference>
<dbReference type="InterPro" id="IPR000225">
    <property type="entry name" value="Armadillo"/>
</dbReference>
<dbReference type="AlphaFoldDB" id="A0A6J2XQY0"/>
<dbReference type="GO" id="GO:0005634">
    <property type="term" value="C:nucleus"/>
    <property type="evidence" value="ECO:0007669"/>
    <property type="project" value="UniProtKB-SubCell"/>
</dbReference>
<dbReference type="Proteomes" id="UP000504635">
    <property type="component" value="Unplaced"/>
</dbReference>
<dbReference type="InterPro" id="IPR011989">
    <property type="entry name" value="ARM-like"/>
</dbReference>
<evidence type="ECO:0000256" key="5">
    <source>
        <dbReference type="ARBA" id="ARBA00022737"/>
    </source>
</evidence>
<dbReference type="GeneID" id="115880653"/>
<dbReference type="OrthoDB" id="5559898at2759"/>
<evidence type="ECO:0000256" key="2">
    <source>
        <dbReference type="ARBA" id="ARBA00004496"/>
    </source>
</evidence>
<dbReference type="InterPro" id="IPR016024">
    <property type="entry name" value="ARM-type_fold"/>
</dbReference>
<dbReference type="SUPFAM" id="SSF48371">
    <property type="entry name" value="ARM repeat"/>
    <property type="match status" value="1"/>
</dbReference>
<dbReference type="GO" id="GO:0043161">
    <property type="term" value="P:proteasome-mediated ubiquitin-dependent protein catabolic process"/>
    <property type="evidence" value="ECO:0007669"/>
    <property type="project" value="TreeGrafter"/>
</dbReference>
<evidence type="ECO:0000256" key="1">
    <source>
        <dbReference type="ARBA" id="ARBA00004123"/>
    </source>
</evidence>
<gene>
    <name evidence="9" type="primary">LOC115880653</name>
</gene>